<name>A0A9P6WK95_9ASCO</name>
<accession>A0A9P6WK95</accession>
<keyword evidence="4" id="KW-1185">Reference proteome</keyword>
<feature type="compositionally biased region" description="Polar residues" evidence="1">
    <location>
        <begin position="400"/>
        <end position="411"/>
    </location>
</feature>
<evidence type="ECO:0000313" key="4">
    <source>
        <dbReference type="Proteomes" id="UP000697127"/>
    </source>
</evidence>
<gene>
    <name evidence="3" type="ORF">C6P40_000674</name>
</gene>
<evidence type="ECO:0008006" key="5">
    <source>
        <dbReference type="Google" id="ProtNLM"/>
    </source>
</evidence>
<feature type="compositionally biased region" description="Low complexity" evidence="1">
    <location>
        <begin position="158"/>
        <end position="168"/>
    </location>
</feature>
<evidence type="ECO:0000256" key="1">
    <source>
        <dbReference type="SAM" id="MobiDB-lite"/>
    </source>
</evidence>
<keyword evidence="2" id="KW-1133">Transmembrane helix</keyword>
<comment type="caution">
    <text evidence="3">The sequence shown here is derived from an EMBL/GenBank/DDBJ whole genome shotgun (WGS) entry which is preliminary data.</text>
</comment>
<keyword evidence="2" id="KW-0472">Membrane</keyword>
<keyword evidence="2" id="KW-0812">Transmembrane</keyword>
<feature type="compositionally biased region" description="Basic and acidic residues" evidence="1">
    <location>
        <begin position="70"/>
        <end position="82"/>
    </location>
</feature>
<feature type="transmembrane region" description="Helical" evidence="2">
    <location>
        <begin position="6"/>
        <end position="29"/>
    </location>
</feature>
<dbReference type="OrthoDB" id="4082885at2759"/>
<feature type="compositionally biased region" description="Low complexity" evidence="1">
    <location>
        <begin position="219"/>
        <end position="234"/>
    </location>
</feature>
<evidence type="ECO:0000313" key="3">
    <source>
        <dbReference type="EMBL" id="KAG0688686.1"/>
    </source>
</evidence>
<feature type="compositionally biased region" description="Basic and acidic residues" evidence="1">
    <location>
        <begin position="387"/>
        <end position="397"/>
    </location>
</feature>
<dbReference type="AlphaFoldDB" id="A0A9P6WK95"/>
<evidence type="ECO:0000256" key="2">
    <source>
        <dbReference type="SAM" id="Phobius"/>
    </source>
</evidence>
<feature type="region of interest" description="Disordered" evidence="1">
    <location>
        <begin position="70"/>
        <end position="107"/>
    </location>
</feature>
<organism evidence="3 4">
    <name type="scientific">Pichia californica</name>
    <dbReference type="NCBI Taxonomy" id="460514"/>
    <lineage>
        <taxon>Eukaryota</taxon>
        <taxon>Fungi</taxon>
        <taxon>Dikarya</taxon>
        <taxon>Ascomycota</taxon>
        <taxon>Saccharomycotina</taxon>
        <taxon>Pichiomycetes</taxon>
        <taxon>Pichiales</taxon>
        <taxon>Pichiaceae</taxon>
        <taxon>Pichia</taxon>
    </lineage>
</organism>
<proteinExistence type="predicted"/>
<feature type="region of interest" description="Disordered" evidence="1">
    <location>
        <begin position="294"/>
        <end position="322"/>
    </location>
</feature>
<feature type="compositionally biased region" description="Polar residues" evidence="1">
    <location>
        <begin position="190"/>
        <end position="199"/>
    </location>
</feature>
<dbReference type="Proteomes" id="UP000697127">
    <property type="component" value="Unassembled WGS sequence"/>
</dbReference>
<protein>
    <recommendedName>
        <fullName evidence="5">Suppressor of lethality of KEX2 GAS1 double null mutant protein 1</fullName>
    </recommendedName>
</protein>
<feature type="region of interest" description="Disordered" evidence="1">
    <location>
        <begin position="141"/>
        <end position="172"/>
    </location>
</feature>
<sequence length="458" mass="51730">MYSTTGLAVGMAIGVPAFVFIVVFIAFWYRQKLRYKKDLRAHDGAEDYDEVNDLDLDHIIDTPKESHIKDFSSDNLVSDDKNNNNINIDDDDDDSNNNKSDSNLKRHNSLFGENGVIIKNGNYSIRKESKIMGLRMISKDIDNNNNNNSRQKNFISLNGQKNSNNSNKQRNEESNYKLYYESVIPVLPSASTLNNNGSAYSIDKEDMSMNPPKTPMKLNHNNSSSTNNNSSSRASNNELYKMLQDDSPFYPKSRITSTTIPETPFSKLSHHNSSASLAEMMKQSKQQVEQVFNSPANSTANVNSSSSNSNSIHNSNHNAIISPFDTPPAIKNKNSRMASHSIDDDNDDAELTDINHANQTLDTDNVKRNITNVFNQSIDYSDDDGHDSEIPHRHGDYESSESFNSGNNPELENSPIKKNLHRRINSAESRIILDENTNAAENSYNLKRKEWLDIYKKR</sequence>
<dbReference type="EMBL" id="PUHW01000131">
    <property type="protein sequence ID" value="KAG0688686.1"/>
    <property type="molecule type" value="Genomic_DNA"/>
</dbReference>
<feature type="region of interest" description="Disordered" evidence="1">
    <location>
        <begin position="190"/>
        <end position="234"/>
    </location>
</feature>
<reference evidence="3" key="1">
    <citation type="submission" date="2020-11" db="EMBL/GenBank/DDBJ databases">
        <title>Kefir isolates.</title>
        <authorList>
            <person name="Marcisauskas S."/>
            <person name="Kim Y."/>
            <person name="Blasche S."/>
        </authorList>
    </citation>
    <scope>NUCLEOTIDE SEQUENCE</scope>
    <source>
        <strain evidence="3">Olga-1</strain>
    </source>
</reference>
<feature type="region of interest" description="Disordered" evidence="1">
    <location>
        <begin position="377"/>
        <end position="414"/>
    </location>
</feature>